<dbReference type="PANTHER" id="PTHR43060">
    <property type="entry name" value="3-HYDROXYISOBUTYRATE DEHYDROGENASE-LIKE 1, MITOCHONDRIAL-RELATED"/>
    <property type="match status" value="1"/>
</dbReference>
<dbReference type="PANTHER" id="PTHR43060:SF15">
    <property type="entry name" value="3-HYDROXYISOBUTYRATE DEHYDROGENASE-LIKE 1, MITOCHONDRIAL-RELATED"/>
    <property type="match status" value="1"/>
</dbReference>
<dbReference type="GO" id="GO:0016054">
    <property type="term" value="P:organic acid catabolic process"/>
    <property type="evidence" value="ECO:0007669"/>
    <property type="project" value="UniProtKB-ARBA"/>
</dbReference>
<dbReference type="Gene3D" id="1.10.1040.10">
    <property type="entry name" value="N-(1-d-carboxylethyl)-l-norvaline Dehydrogenase, domain 2"/>
    <property type="match status" value="1"/>
</dbReference>
<organism evidence="7 8">
    <name type="scientific">Acrocarpospora macrocephala</name>
    <dbReference type="NCBI Taxonomy" id="150177"/>
    <lineage>
        <taxon>Bacteria</taxon>
        <taxon>Bacillati</taxon>
        <taxon>Actinomycetota</taxon>
        <taxon>Actinomycetes</taxon>
        <taxon>Streptosporangiales</taxon>
        <taxon>Streptosporangiaceae</taxon>
        <taxon>Acrocarpospora</taxon>
    </lineage>
</organism>
<dbReference type="SUPFAM" id="SSF51735">
    <property type="entry name" value="NAD(P)-binding Rossmann-fold domains"/>
    <property type="match status" value="1"/>
</dbReference>
<evidence type="ECO:0000259" key="6">
    <source>
        <dbReference type="Pfam" id="PF14833"/>
    </source>
</evidence>
<feature type="active site" evidence="4">
    <location>
        <position position="163"/>
    </location>
</feature>
<dbReference type="GO" id="GO:0051287">
    <property type="term" value="F:NAD binding"/>
    <property type="evidence" value="ECO:0007669"/>
    <property type="project" value="InterPro"/>
</dbReference>
<evidence type="ECO:0000259" key="5">
    <source>
        <dbReference type="Pfam" id="PF03446"/>
    </source>
</evidence>
<comment type="caution">
    <text evidence="7">The sequence shown here is derived from an EMBL/GenBank/DDBJ whole genome shotgun (WGS) entry which is preliminary data.</text>
</comment>
<evidence type="ECO:0000256" key="2">
    <source>
        <dbReference type="ARBA" id="ARBA00023002"/>
    </source>
</evidence>
<dbReference type="AlphaFoldDB" id="A0A5M3WVR4"/>
<dbReference type="PIRSF" id="PIRSF000103">
    <property type="entry name" value="HIBADH"/>
    <property type="match status" value="1"/>
</dbReference>
<dbReference type="Gene3D" id="3.40.50.720">
    <property type="entry name" value="NAD(P)-binding Rossmann-like Domain"/>
    <property type="match status" value="1"/>
</dbReference>
<sequence length="289" mass="29992">MTAVGFVGLGKMGLPMAARLVSAGFRVRAYDISRPEGIDVTGDVTEVAEGADAVVLMLPDSDAVEAVLADAGLLAAAAPGTVLIDMGSSQPLRTRALAARAAERGVRLVDAPVSGGVKGAVDGTLTIMAGGDQDDLDRVRPILETLGSRVLRLGPVGAGHALKALNNLMSATHLLITAEALLAGQRFGLDPETMLAAVNGSSGRSGSTENKWPNFVLPGTFDSGFGLRLMLKDMRIAVDLAEATGVAPRLGRATVDLWADAAEHLPSTADHTEIVRWLRQLQEDTEPSA</sequence>
<evidence type="ECO:0000313" key="8">
    <source>
        <dbReference type="Proteomes" id="UP000331127"/>
    </source>
</evidence>
<dbReference type="InterPro" id="IPR015815">
    <property type="entry name" value="HIBADH-related"/>
</dbReference>
<dbReference type="InterPro" id="IPR036291">
    <property type="entry name" value="NAD(P)-bd_dom_sf"/>
</dbReference>
<accession>A0A5M3WVR4</accession>
<dbReference type="Proteomes" id="UP000331127">
    <property type="component" value="Unassembled WGS sequence"/>
</dbReference>
<dbReference type="Pfam" id="PF03446">
    <property type="entry name" value="NAD_binding_2"/>
    <property type="match status" value="1"/>
</dbReference>
<protein>
    <submittedName>
        <fullName evidence="7">Oxidoreductase</fullName>
    </submittedName>
</protein>
<evidence type="ECO:0000256" key="3">
    <source>
        <dbReference type="ARBA" id="ARBA00023027"/>
    </source>
</evidence>
<keyword evidence="8" id="KW-1185">Reference proteome</keyword>
<dbReference type="InterPro" id="IPR013328">
    <property type="entry name" value="6PGD_dom2"/>
</dbReference>
<dbReference type="GO" id="GO:0016491">
    <property type="term" value="F:oxidoreductase activity"/>
    <property type="evidence" value="ECO:0007669"/>
    <property type="project" value="UniProtKB-KW"/>
</dbReference>
<name>A0A5M3WVR4_9ACTN</name>
<proteinExistence type="inferred from homology"/>
<dbReference type="PROSITE" id="PS00895">
    <property type="entry name" value="3_HYDROXYISOBUT_DH"/>
    <property type="match status" value="1"/>
</dbReference>
<reference evidence="7 8" key="1">
    <citation type="submission" date="2019-10" db="EMBL/GenBank/DDBJ databases">
        <title>Whole genome shotgun sequence of Acrocarpospora macrocephala NBRC 16266.</title>
        <authorList>
            <person name="Ichikawa N."/>
            <person name="Kimura A."/>
            <person name="Kitahashi Y."/>
            <person name="Komaki H."/>
            <person name="Oguchi A."/>
        </authorList>
    </citation>
    <scope>NUCLEOTIDE SEQUENCE [LARGE SCALE GENOMIC DNA]</scope>
    <source>
        <strain evidence="7 8">NBRC 16266</strain>
    </source>
</reference>
<evidence type="ECO:0000256" key="4">
    <source>
        <dbReference type="PIRSR" id="PIRSR000103-1"/>
    </source>
</evidence>
<dbReference type="InterPro" id="IPR006115">
    <property type="entry name" value="6PGDH_NADP-bd"/>
</dbReference>
<keyword evidence="3" id="KW-0520">NAD</keyword>
<dbReference type="InterPro" id="IPR002204">
    <property type="entry name" value="3-OH-isobutyrate_DH-rel_CS"/>
</dbReference>
<feature type="domain" description="3-hydroxyisobutyrate dehydrogenase-like NAD-binding" evidence="6">
    <location>
        <begin position="157"/>
        <end position="278"/>
    </location>
</feature>
<dbReference type="Pfam" id="PF14833">
    <property type="entry name" value="NAD_binding_11"/>
    <property type="match status" value="1"/>
</dbReference>
<feature type="domain" description="6-phosphogluconate dehydrogenase NADP-binding" evidence="5">
    <location>
        <begin position="4"/>
        <end position="152"/>
    </location>
</feature>
<dbReference type="InterPro" id="IPR029154">
    <property type="entry name" value="HIBADH-like_NADP-bd"/>
</dbReference>
<dbReference type="EMBL" id="BLAE01000041">
    <property type="protein sequence ID" value="GES12994.1"/>
    <property type="molecule type" value="Genomic_DNA"/>
</dbReference>
<dbReference type="RefSeq" id="WP_218041426.1">
    <property type="nucleotide sequence ID" value="NZ_BAAAHL010000009.1"/>
</dbReference>
<evidence type="ECO:0000313" key="7">
    <source>
        <dbReference type="EMBL" id="GES12994.1"/>
    </source>
</evidence>
<dbReference type="InterPro" id="IPR008927">
    <property type="entry name" value="6-PGluconate_DH-like_C_sf"/>
</dbReference>
<dbReference type="SUPFAM" id="SSF48179">
    <property type="entry name" value="6-phosphogluconate dehydrogenase C-terminal domain-like"/>
    <property type="match status" value="1"/>
</dbReference>
<dbReference type="GO" id="GO:0050661">
    <property type="term" value="F:NADP binding"/>
    <property type="evidence" value="ECO:0007669"/>
    <property type="project" value="InterPro"/>
</dbReference>
<gene>
    <name evidence="7" type="ORF">Amac_065910</name>
</gene>
<comment type="similarity">
    <text evidence="1">Belongs to the HIBADH-related family.</text>
</comment>
<evidence type="ECO:0000256" key="1">
    <source>
        <dbReference type="ARBA" id="ARBA00009080"/>
    </source>
</evidence>
<keyword evidence="2" id="KW-0560">Oxidoreductase</keyword>